<dbReference type="RefSeq" id="WP_076136677.1">
    <property type="nucleotide sequence ID" value="NZ_MPTO01000019.1"/>
</dbReference>
<gene>
    <name evidence="1" type="ORF">BSK47_20065</name>
</gene>
<proteinExistence type="predicted"/>
<organism evidence="1 2">
    <name type="scientific">Paenibacillus odorifer</name>
    <dbReference type="NCBI Taxonomy" id="189426"/>
    <lineage>
        <taxon>Bacteria</taxon>
        <taxon>Bacillati</taxon>
        <taxon>Bacillota</taxon>
        <taxon>Bacilli</taxon>
        <taxon>Bacillales</taxon>
        <taxon>Paenibacillaceae</taxon>
        <taxon>Paenibacillus</taxon>
    </lineage>
</organism>
<name>A0AB36JBB1_9BACL</name>
<evidence type="ECO:0008006" key="3">
    <source>
        <dbReference type="Google" id="ProtNLM"/>
    </source>
</evidence>
<dbReference type="EMBL" id="MPTO01000019">
    <property type="protein sequence ID" value="OME16558.1"/>
    <property type="molecule type" value="Genomic_DNA"/>
</dbReference>
<evidence type="ECO:0000313" key="2">
    <source>
        <dbReference type="Proteomes" id="UP000187323"/>
    </source>
</evidence>
<dbReference type="Proteomes" id="UP000187323">
    <property type="component" value="Unassembled WGS sequence"/>
</dbReference>
<comment type="caution">
    <text evidence="1">The sequence shown here is derived from an EMBL/GenBank/DDBJ whole genome shotgun (WGS) entry which is preliminary data.</text>
</comment>
<accession>A0AB36JBB1</accession>
<protein>
    <recommendedName>
        <fullName evidence="3">Replication initiation protein</fullName>
    </recommendedName>
</protein>
<evidence type="ECO:0000313" key="1">
    <source>
        <dbReference type="EMBL" id="OME16558.1"/>
    </source>
</evidence>
<sequence>MQHTVHMFCKLDYHFYSSLFKVLQELSNIKHKKFYREKDGTYHCHLLLEETGIKLILRSLEYEEGFSYKALEIIMNPMRLLDVNDYLQLANMEQAKSIYDAFKIAFVPIKEKFESKKRNRQFKFKLHQLDTYSFKRVDFAINFYTEHIKLYMKLIKRANIPNGFQLFLKYRPSSKRYEPAEHSFYIFRTSKSNTKSRAHITLNIQCYDKGEQLKENNLPCEDERANYTIRFEVQCYYNKVYRIMKKNQLSKQGFSQFLQDDLSDNELIKYFKKTIGFGDYYTLSKAKGIIENKKMQIRLKESLIETLELVSNKRGIWKAKESVEDRKEFDKNIKKLHDLGINPVTIPVTERLDFLPCLFKI</sequence>
<reference evidence="1 2" key="1">
    <citation type="submission" date="2016-10" db="EMBL/GenBank/DDBJ databases">
        <title>Paenibacillus species isolates.</title>
        <authorList>
            <person name="Beno S.M."/>
        </authorList>
    </citation>
    <scope>NUCLEOTIDE SEQUENCE [LARGE SCALE GENOMIC DNA]</scope>
    <source>
        <strain evidence="1 2">FSL H7-0918</strain>
    </source>
</reference>
<dbReference type="AlphaFoldDB" id="A0AB36JBB1"/>